<dbReference type="RefSeq" id="WP_147254602.1">
    <property type="nucleotide sequence ID" value="NZ_VIWU01000001.1"/>
</dbReference>
<sequence length="177" mass="19317">MKFFRKLLGREEAPADVAARLATDERVLAIATLRADEYSDEEHLVVTSHGLWLPGQEGVGHVGWHLVSKATWGNGVLTLVEAEEAETIGGAVLVTDLPPRRLRLAEPGRVPETVHARVEASIRSRHHRDLPGGGAWFVQRKVPGRDGIVLQVRPDPGTDVAVVRQVVADVERTLGRA</sequence>
<dbReference type="AlphaFoldDB" id="A0A561SKI0"/>
<accession>A0A561SKI0</accession>
<evidence type="ECO:0000313" key="2">
    <source>
        <dbReference type="Proteomes" id="UP000321261"/>
    </source>
</evidence>
<gene>
    <name evidence="1" type="ORF">FHX44_111275</name>
</gene>
<proteinExistence type="predicted"/>
<name>A0A561SKI0_9PSEU</name>
<organism evidence="1 2">
    <name type="scientific">Pseudonocardia hierapolitana</name>
    <dbReference type="NCBI Taxonomy" id="1128676"/>
    <lineage>
        <taxon>Bacteria</taxon>
        <taxon>Bacillati</taxon>
        <taxon>Actinomycetota</taxon>
        <taxon>Actinomycetes</taxon>
        <taxon>Pseudonocardiales</taxon>
        <taxon>Pseudonocardiaceae</taxon>
        <taxon>Pseudonocardia</taxon>
    </lineage>
</organism>
<protein>
    <submittedName>
        <fullName evidence="1">Uncharacterized protein</fullName>
    </submittedName>
</protein>
<reference evidence="1 2" key="1">
    <citation type="submission" date="2019-06" db="EMBL/GenBank/DDBJ databases">
        <title>Sequencing the genomes of 1000 actinobacteria strains.</title>
        <authorList>
            <person name="Klenk H.-P."/>
        </authorList>
    </citation>
    <scope>NUCLEOTIDE SEQUENCE [LARGE SCALE GENOMIC DNA]</scope>
    <source>
        <strain evidence="1 2">DSM 45671</strain>
    </source>
</reference>
<keyword evidence="2" id="KW-1185">Reference proteome</keyword>
<dbReference type="EMBL" id="VIWU01000001">
    <property type="protein sequence ID" value="TWF75391.1"/>
    <property type="molecule type" value="Genomic_DNA"/>
</dbReference>
<comment type="caution">
    <text evidence="1">The sequence shown here is derived from an EMBL/GenBank/DDBJ whole genome shotgun (WGS) entry which is preliminary data.</text>
</comment>
<dbReference type="Proteomes" id="UP000321261">
    <property type="component" value="Unassembled WGS sequence"/>
</dbReference>
<dbReference type="OrthoDB" id="3397289at2"/>
<evidence type="ECO:0000313" key="1">
    <source>
        <dbReference type="EMBL" id="TWF75391.1"/>
    </source>
</evidence>